<accession>A0A9D9HT61</accession>
<organism evidence="2 3">
    <name type="scientific">Candidatus Gallipaludibacter merdavium</name>
    <dbReference type="NCBI Taxonomy" id="2840839"/>
    <lineage>
        <taxon>Bacteria</taxon>
        <taxon>Pseudomonadati</taxon>
        <taxon>Bacteroidota</taxon>
        <taxon>Bacteroidia</taxon>
        <taxon>Bacteroidales</taxon>
        <taxon>Candidatus Gallipaludibacter</taxon>
    </lineage>
</organism>
<comment type="caution">
    <text evidence="2">The sequence shown here is derived from an EMBL/GenBank/DDBJ whole genome shotgun (WGS) entry which is preliminary data.</text>
</comment>
<dbReference type="GO" id="GO:0004553">
    <property type="term" value="F:hydrolase activity, hydrolyzing O-glycosyl compounds"/>
    <property type="evidence" value="ECO:0007669"/>
    <property type="project" value="InterPro"/>
</dbReference>
<protein>
    <recommendedName>
        <fullName evidence="1">Carbohydrate-binding domain-containing protein</fullName>
    </recommendedName>
</protein>
<dbReference type="SUPFAM" id="SSF49344">
    <property type="entry name" value="CBD9-like"/>
    <property type="match status" value="1"/>
</dbReference>
<dbReference type="Gene3D" id="2.60.40.1190">
    <property type="match status" value="1"/>
</dbReference>
<proteinExistence type="predicted"/>
<gene>
    <name evidence="2" type="ORF">IAA73_04280</name>
</gene>
<name>A0A9D9HT61_9BACT</name>
<reference evidence="2" key="1">
    <citation type="submission" date="2020-10" db="EMBL/GenBank/DDBJ databases">
        <authorList>
            <person name="Gilroy R."/>
        </authorList>
    </citation>
    <scope>NUCLEOTIDE SEQUENCE</scope>
    <source>
        <strain evidence="2">G3-3990</strain>
    </source>
</reference>
<evidence type="ECO:0000313" key="2">
    <source>
        <dbReference type="EMBL" id="MBO8459535.1"/>
    </source>
</evidence>
<evidence type="ECO:0000259" key="1">
    <source>
        <dbReference type="Pfam" id="PF16011"/>
    </source>
</evidence>
<dbReference type="Proteomes" id="UP000823641">
    <property type="component" value="Unassembled WGS sequence"/>
</dbReference>
<feature type="domain" description="Carbohydrate-binding" evidence="1">
    <location>
        <begin position="30"/>
        <end position="217"/>
    </location>
</feature>
<dbReference type="InterPro" id="IPR010502">
    <property type="entry name" value="Carb-bd_dom_fam9"/>
</dbReference>
<dbReference type="AlphaFoldDB" id="A0A9D9HT61"/>
<dbReference type="GO" id="GO:0030246">
    <property type="term" value="F:carbohydrate binding"/>
    <property type="evidence" value="ECO:0007669"/>
    <property type="project" value="InterPro"/>
</dbReference>
<evidence type="ECO:0000313" key="3">
    <source>
        <dbReference type="Proteomes" id="UP000823641"/>
    </source>
</evidence>
<reference evidence="2" key="2">
    <citation type="journal article" date="2021" name="PeerJ">
        <title>Extensive microbial diversity within the chicken gut microbiome revealed by metagenomics and culture.</title>
        <authorList>
            <person name="Gilroy R."/>
            <person name="Ravi A."/>
            <person name="Getino M."/>
            <person name="Pursley I."/>
            <person name="Horton D.L."/>
            <person name="Alikhan N.F."/>
            <person name="Baker D."/>
            <person name="Gharbi K."/>
            <person name="Hall N."/>
            <person name="Watson M."/>
            <person name="Adriaenssens E.M."/>
            <person name="Foster-Nyarko E."/>
            <person name="Jarju S."/>
            <person name="Secka A."/>
            <person name="Antonio M."/>
            <person name="Oren A."/>
            <person name="Chaudhuri R.R."/>
            <person name="La Ragione R."/>
            <person name="Hildebrand F."/>
            <person name="Pallen M.J."/>
        </authorList>
    </citation>
    <scope>NUCLEOTIDE SEQUENCE</scope>
    <source>
        <strain evidence="2">G3-3990</strain>
    </source>
</reference>
<dbReference type="CDD" id="cd09620">
    <property type="entry name" value="CBM9_like_3"/>
    <property type="match status" value="1"/>
</dbReference>
<sequence length="222" mass="25644">METKVKPIHVPYLEDLDRKTMYEVCQNLENKGARGAIDQVNWPKLFPYAPIASFSLAHNDTCLYIRFHVNGNCLRAVHSHDQEPVCEDSCVEFFCQIPGQQHYWNFEFNCIGTCRVAHRISRNEGKVLISEDELKHIKRYASAGKRPFCEMIGTFEWEIAVEIPFSIMGIGVKLPEKLYANFYKCADLTEEPHYLSWSPIDSPEPDFHRPDCFGELILDPKA</sequence>
<dbReference type="GO" id="GO:0016052">
    <property type="term" value="P:carbohydrate catabolic process"/>
    <property type="evidence" value="ECO:0007669"/>
    <property type="project" value="InterPro"/>
</dbReference>
<dbReference type="EMBL" id="JADIMG010000045">
    <property type="protein sequence ID" value="MBO8459535.1"/>
    <property type="molecule type" value="Genomic_DNA"/>
</dbReference>
<dbReference type="Pfam" id="PF16011">
    <property type="entry name" value="CBM9_2"/>
    <property type="match status" value="1"/>
</dbReference>